<dbReference type="GO" id="GO:0005737">
    <property type="term" value="C:cytoplasm"/>
    <property type="evidence" value="ECO:0007669"/>
    <property type="project" value="UniProtKB-SubCell"/>
</dbReference>
<reference evidence="10 11" key="2">
    <citation type="submission" date="2019-02" db="EMBL/GenBank/DDBJ databases">
        <title>'Lichenibacterium ramalinii' gen. nov. sp. nov., 'Lichenibacterium minor' gen. nov. sp. nov.</title>
        <authorList>
            <person name="Pankratov T."/>
        </authorList>
    </citation>
    <scope>NUCLEOTIDE SEQUENCE [LARGE SCALE GENOMIC DNA]</scope>
    <source>
        <strain evidence="10 11">RmlP001</strain>
    </source>
</reference>
<keyword evidence="10" id="KW-0251">Elongation factor</keyword>
<dbReference type="InterPro" id="IPR057335">
    <property type="entry name" value="Beta-barrel_SelB"/>
</dbReference>
<reference evidence="10 11" key="1">
    <citation type="submission" date="2018-09" db="EMBL/GenBank/DDBJ databases">
        <authorList>
            <person name="Grouzdev D.S."/>
            <person name="Krutkina M.S."/>
        </authorList>
    </citation>
    <scope>NUCLEOTIDE SEQUENCE [LARGE SCALE GENOMIC DNA]</scope>
    <source>
        <strain evidence="10 11">RmlP001</strain>
    </source>
</reference>
<dbReference type="CDD" id="cd03696">
    <property type="entry name" value="SelB_II"/>
    <property type="match status" value="1"/>
</dbReference>
<keyword evidence="4" id="KW-0547">Nucleotide-binding</keyword>
<evidence type="ECO:0000256" key="1">
    <source>
        <dbReference type="ARBA" id="ARBA00004496"/>
    </source>
</evidence>
<keyword evidence="5" id="KW-0648">Protein biosynthesis</keyword>
<dbReference type="PANTHER" id="PTHR43721:SF22">
    <property type="entry name" value="ELONGATION FACTOR TU, MITOCHONDRIAL"/>
    <property type="match status" value="1"/>
</dbReference>
<dbReference type="NCBIfam" id="TIGR00475">
    <property type="entry name" value="selB"/>
    <property type="match status" value="1"/>
</dbReference>
<evidence type="ECO:0000256" key="2">
    <source>
        <dbReference type="ARBA" id="ARBA00015953"/>
    </source>
</evidence>
<organism evidence="10 11">
    <name type="scientific">Lichenibacterium ramalinae</name>
    <dbReference type="NCBI Taxonomy" id="2316527"/>
    <lineage>
        <taxon>Bacteria</taxon>
        <taxon>Pseudomonadati</taxon>
        <taxon>Pseudomonadota</taxon>
        <taxon>Alphaproteobacteria</taxon>
        <taxon>Hyphomicrobiales</taxon>
        <taxon>Lichenihabitantaceae</taxon>
        <taxon>Lichenibacterium</taxon>
    </lineage>
</organism>
<dbReference type="SUPFAM" id="SSF46785">
    <property type="entry name" value="Winged helix' DNA-binding domain"/>
    <property type="match status" value="3"/>
</dbReference>
<dbReference type="InterPro" id="IPR004161">
    <property type="entry name" value="EFTu-like_2"/>
</dbReference>
<gene>
    <name evidence="10" type="primary">selB</name>
    <name evidence="10" type="ORF">D3272_07525</name>
</gene>
<dbReference type="Gene3D" id="2.40.30.10">
    <property type="entry name" value="Translation factors"/>
    <property type="match status" value="1"/>
</dbReference>
<proteinExistence type="predicted"/>
<dbReference type="GO" id="GO:0003924">
    <property type="term" value="F:GTPase activity"/>
    <property type="evidence" value="ECO:0007669"/>
    <property type="project" value="InterPro"/>
</dbReference>
<dbReference type="InterPro" id="IPR015190">
    <property type="entry name" value="Elong_fac_SelB-wing-hlx_typ-2"/>
</dbReference>
<keyword evidence="6" id="KW-0342">GTP-binding</keyword>
<dbReference type="GO" id="GO:0003746">
    <property type="term" value="F:translation elongation factor activity"/>
    <property type="evidence" value="ECO:0007669"/>
    <property type="project" value="UniProtKB-KW"/>
</dbReference>
<evidence type="ECO:0000313" key="10">
    <source>
        <dbReference type="EMBL" id="RYB06036.1"/>
    </source>
</evidence>
<evidence type="ECO:0000313" key="11">
    <source>
        <dbReference type="Proteomes" id="UP000289411"/>
    </source>
</evidence>
<dbReference type="InterPro" id="IPR015191">
    <property type="entry name" value="SelB_WHD4"/>
</dbReference>
<dbReference type="PANTHER" id="PTHR43721">
    <property type="entry name" value="ELONGATION FACTOR TU-RELATED"/>
    <property type="match status" value="1"/>
</dbReference>
<evidence type="ECO:0000256" key="3">
    <source>
        <dbReference type="ARBA" id="ARBA00022490"/>
    </source>
</evidence>
<dbReference type="EMBL" id="QYBC01000005">
    <property type="protein sequence ID" value="RYB06036.1"/>
    <property type="molecule type" value="Genomic_DNA"/>
</dbReference>
<dbReference type="Pfam" id="PF09107">
    <property type="entry name" value="WHD_3rd_SelB"/>
    <property type="match status" value="1"/>
</dbReference>
<comment type="caution">
    <text evidence="10">The sequence shown here is derived from an EMBL/GenBank/DDBJ whole genome shotgun (WGS) entry which is preliminary data.</text>
</comment>
<evidence type="ECO:0000256" key="6">
    <source>
        <dbReference type="ARBA" id="ARBA00023134"/>
    </source>
</evidence>
<dbReference type="Pfam" id="PF25461">
    <property type="entry name" value="Beta-barrel_SelB"/>
    <property type="match status" value="1"/>
</dbReference>
<dbReference type="Pfam" id="PF00009">
    <property type="entry name" value="GTP_EFTU"/>
    <property type="match status" value="1"/>
</dbReference>
<comment type="function">
    <text evidence="7">Translation factor necessary for the incorporation of selenocysteine into proteins. It probably replaces EF-Tu for the insertion of selenocysteine directed by the UGA codon. SelB binds GTP and GDP.</text>
</comment>
<dbReference type="SUPFAM" id="SSF52540">
    <property type="entry name" value="P-loop containing nucleoside triphosphate hydrolases"/>
    <property type="match status" value="1"/>
</dbReference>
<dbReference type="CDD" id="cd04171">
    <property type="entry name" value="SelB"/>
    <property type="match status" value="1"/>
</dbReference>
<dbReference type="AlphaFoldDB" id="A0A4Q2RIJ4"/>
<dbReference type="Pfam" id="PF03144">
    <property type="entry name" value="GTP_EFTU_D2"/>
    <property type="match status" value="1"/>
</dbReference>
<dbReference type="PROSITE" id="PS00301">
    <property type="entry name" value="G_TR_1"/>
    <property type="match status" value="1"/>
</dbReference>
<dbReference type="InterPro" id="IPR009001">
    <property type="entry name" value="Transl_elong_EF1A/Init_IF2_C"/>
</dbReference>
<dbReference type="InterPro" id="IPR000795">
    <property type="entry name" value="T_Tr_GTP-bd_dom"/>
</dbReference>
<evidence type="ECO:0000259" key="9">
    <source>
        <dbReference type="PROSITE" id="PS51722"/>
    </source>
</evidence>
<dbReference type="SUPFAM" id="SSF50447">
    <property type="entry name" value="Translation proteins"/>
    <property type="match status" value="1"/>
</dbReference>
<dbReference type="Gene3D" id="1.10.10.10">
    <property type="entry name" value="Winged helix-like DNA-binding domain superfamily/Winged helix DNA-binding domain"/>
    <property type="match status" value="3"/>
</dbReference>
<dbReference type="InterPro" id="IPR050055">
    <property type="entry name" value="EF-Tu_GTPase"/>
</dbReference>
<dbReference type="GO" id="GO:0003723">
    <property type="term" value="F:RNA binding"/>
    <property type="evidence" value="ECO:0007669"/>
    <property type="project" value="InterPro"/>
</dbReference>
<dbReference type="RefSeq" id="WP_129218545.1">
    <property type="nucleotide sequence ID" value="NZ_QYBC01000005.1"/>
</dbReference>
<dbReference type="OrthoDB" id="9803139at2"/>
<protein>
    <recommendedName>
        <fullName evidence="2">Selenocysteine-specific elongation factor</fullName>
    </recommendedName>
    <alternativeName>
        <fullName evidence="8">SelB translation factor</fullName>
    </alternativeName>
</protein>
<evidence type="ECO:0000256" key="8">
    <source>
        <dbReference type="ARBA" id="ARBA00031615"/>
    </source>
</evidence>
<dbReference type="InterPro" id="IPR031157">
    <property type="entry name" value="G_TR_CS"/>
</dbReference>
<evidence type="ECO:0000256" key="5">
    <source>
        <dbReference type="ARBA" id="ARBA00022917"/>
    </source>
</evidence>
<name>A0A4Q2RIJ4_9HYPH</name>
<comment type="subcellular location">
    <subcellularLocation>
        <location evidence="1">Cytoplasm</location>
    </subcellularLocation>
</comment>
<dbReference type="SUPFAM" id="SSF50465">
    <property type="entry name" value="EF-Tu/eEF-1alpha/eIF2-gamma C-terminal domain"/>
    <property type="match status" value="1"/>
</dbReference>
<dbReference type="InterPro" id="IPR036388">
    <property type="entry name" value="WH-like_DNA-bd_sf"/>
</dbReference>
<keyword evidence="11" id="KW-1185">Reference proteome</keyword>
<evidence type="ECO:0000256" key="4">
    <source>
        <dbReference type="ARBA" id="ARBA00022741"/>
    </source>
</evidence>
<dbReference type="InterPro" id="IPR027417">
    <property type="entry name" value="P-loop_NTPase"/>
</dbReference>
<dbReference type="Gene3D" id="3.40.50.300">
    <property type="entry name" value="P-loop containing nucleotide triphosphate hydrolases"/>
    <property type="match status" value="1"/>
</dbReference>
<feature type="domain" description="Tr-type G" evidence="9">
    <location>
        <begin position="1"/>
        <end position="170"/>
    </location>
</feature>
<dbReference type="Pfam" id="PF09106">
    <property type="entry name" value="WHD_2nd_SelB"/>
    <property type="match status" value="1"/>
</dbReference>
<dbReference type="InterPro" id="IPR009000">
    <property type="entry name" value="Transl_B-barrel_sf"/>
</dbReference>
<dbReference type="Proteomes" id="UP000289411">
    <property type="component" value="Unassembled WGS sequence"/>
</dbReference>
<accession>A0A4Q2RIJ4</accession>
<sequence>MIVGTAGHVDHGKTALVRALTGIDTDRLPEEKRRGITIDLGFAYLPLPDGDTVGFVDVPGHERFVGTMAAGASGIDLLMLIVAADDGVMPQTREHLAIADLLGLGRGLVVLSKADLADADRRQTVAGEIRAALAGTALAEAPILPVSTVTGENVGALRAAIEGEAARRGERSRAGRFRLAVDRSFVLAGAGTVVTGTVLSGTVAVGERVMLSPAGTPARVRSIHAQNRAAERGLAGQRCALNLAGVDRDAVGRGDVALDPSLHAPTDRIDVRLRVLAGEAKPLSTWLPVRFHHAAADVAARLVPLAPAGIAPGEEGYAQLVLERPVSAAAGDRFVLRDTSARRTVGGGTLLDLRPPARRRRTPGRLAQLAAMAEPDPDGAVTALLDLAPFTLDLTGFCRDRALASAAADEIAARLDLVVLPVADGATALSAARWAGYAAALTGALDAFHAENPDLQGLGSERLRLQLEPRLPRPAFVAALARLAAAGVVATEGSWVRRPDHVARLSAADEALWARVAPHLGRHADRFRPPRVRDVAGLVEAPETEVRRVCKLVGRSGRIDQVAHDHFFTRATVAEMAAIVADLSRTLPGGEFTAAQFRDRVENGRKVAIQILEFFDRNGLTMRRGDLRRLNPHRADLFGPPITMALPGEEAA</sequence>
<evidence type="ECO:0000256" key="7">
    <source>
        <dbReference type="ARBA" id="ARBA00025526"/>
    </source>
</evidence>
<dbReference type="GO" id="GO:0005525">
    <property type="term" value="F:GTP binding"/>
    <property type="evidence" value="ECO:0007669"/>
    <property type="project" value="UniProtKB-KW"/>
</dbReference>
<dbReference type="CDD" id="cd15491">
    <property type="entry name" value="selB_III"/>
    <property type="match status" value="1"/>
</dbReference>
<dbReference type="InterPro" id="IPR036390">
    <property type="entry name" value="WH_DNA-bd_sf"/>
</dbReference>
<dbReference type="PROSITE" id="PS51722">
    <property type="entry name" value="G_TR_2"/>
    <property type="match status" value="1"/>
</dbReference>
<dbReference type="GO" id="GO:0001514">
    <property type="term" value="P:selenocysteine incorporation"/>
    <property type="evidence" value="ECO:0007669"/>
    <property type="project" value="InterPro"/>
</dbReference>
<dbReference type="GO" id="GO:0004020">
    <property type="term" value="F:adenylylsulfate kinase activity"/>
    <property type="evidence" value="ECO:0007669"/>
    <property type="project" value="UniProtKB-EC"/>
</dbReference>
<dbReference type="InterPro" id="IPR004535">
    <property type="entry name" value="Transl_elong_SelB"/>
</dbReference>
<keyword evidence="3" id="KW-0963">Cytoplasm</keyword>